<gene>
    <name evidence="3" type="ORF">E7681_05855</name>
</gene>
<dbReference type="HAMAP" id="MF_00758">
    <property type="entry name" value="UPF0301"/>
    <property type="match status" value="1"/>
</dbReference>
<dbReference type="AlphaFoldDB" id="A0A4S3MBS2"/>
<dbReference type="PANTHER" id="PTHR30327:SF1">
    <property type="entry name" value="UPF0301 PROTEIN YQGE"/>
    <property type="match status" value="1"/>
</dbReference>
<dbReference type="PANTHER" id="PTHR30327">
    <property type="entry name" value="UNCHARACTERIZED PROTEIN YQGE"/>
    <property type="match status" value="1"/>
</dbReference>
<dbReference type="GO" id="GO:0005829">
    <property type="term" value="C:cytosol"/>
    <property type="evidence" value="ECO:0007669"/>
    <property type="project" value="TreeGrafter"/>
</dbReference>
<dbReference type="Pfam" id="PF02622">
    <property type="entry name" value="DUF179"/>
    <property type="match status" value="1"/>
</dbReference>
<reference evidence="3 4" key="1">
    <citation type="submission" date="2019-04" db="EMBL/GenBank/DDBJ databases">
        <title>Draft genome sequence of Youngimonas vesicularis.</title>
        <authorList>
            <person name="Hameed A."/>
        </authorList>
    </citation>
    <scope>NUCLEOTIDE SEQUENCE [LARGE SCALE GENOMIC DNA]</scope>
    <source>
        <strain evidence="3 4">CC-AMW-E</strain>
    </source>
</reference>
<evidence type="ECO:0000256" key="2">
    <source>
        <dbReference type="HAMAP-Rule" id="MF_00758"/>
    </source>
</evidence>
<comment type="caution">
    <text evidence="3">The sequence shown here is derived from an EMBL/GenBank/DDBJ whole genome shotgun (WGS) entry which is preliminary data.</text>
</comment>
<dbReference type="InterPro" id="IPR003774">
    <property type="entry name" value="AlgH-like"/>
</dbReference>
<comment type="similarity">
    <text evidence="1 2">Belongs to the UPF0301 (AlgH) family.</text>
</comment>
<dbReference type="EMBL" id="SSMD01000002">
    <property type="protein sequence ID" value="THD76113.1"/>
    <property type="molecule type" value="Genomic_DNA"/>
</dbReference>
<accession>A0A4S3MBS2</accession>
<protein>
    <recommendedName>
        <fullName evidence="2">UPF0301 protein E7681_05855</fullName>
    </recommendedName>
</protein>
<dbReference type="OrthoDB" id="9807486at2"/>
<sequence>MNLTGKLLIAMPGMGDPRFDKSVVLICAHSAEGAMGLIVNKPTGEVELSDMLEQLSISHGPESRQMNVRFGGPVETGRGFVLHSLDYVSFVNTLKVEGGFGMTATLDILEELARGHGPERALVVIGYAGWGPGQLEGELAQNAWLTCDADMRLVFDLPDNAKWDGALRSMGISPLLLSSEAGHA</sequence>
<keyword evidence="4" id="KW-1185">Reference proteome</keyword>
<proteinExistence type="inferred from homology"/>
<evidence type="ECO:0000313" key="3">
    <source>
        <dbReference type="EMBL" id="THD76113.1"/>
    </source>
</evidence>
<evidence type="ECO:0000256" key="1">
    <source>
        <dbReference type="ARBA" id="ARBA00009600"/>
    </source>
</evidence>
<dbReference type="Gene3D" id="3.40.1740.10">
    <property type="entry name" value="VC0467-like"/>
    <property type="match status" value="1"/>
</dbReference>
<dbReference type="NCBIfam" id="NF001268">
    <property type="entry name" value="PRK00228.1-4"/>
    <property type="match status" value="1"/>
</dbReference>
<dbReference type="Proteomes" id="UP000306113">
    <property type="component" value="Unassembled WGS sequence"/>
</dbReference>
<organism evidence="3 4">
    <name type="scientific">Thalassobius vesicularis</name>
    <dbReference type="NCBI Taxonomy" id="1294297"/>
    <lineage>
        <taxon>Bacteria</taxon>
        <taxon>Pseudomonadati</taxon>
        <taxon>Pseudomonadota</taxon>
        <taxon>Alphaproteobacteria</taxon>
        <taxon>Rhodobacterales</taxon>
        <taxon>Roseobacteraceae</taxon>
        <taxon>Thalassovita</taxon>
    </lineage>
</organism>
<name>A0A4S3MBS2_9RHOB</name>
<evidence type="ECO:0000313" key="4">
    <source>
        <dbReference type="Proteomes" id="UP000306113"/>
    </source>
</evidence>
<dbReference type="SUPFAM" id="SSF143456">
    <property type="entry name" value="VC0467-like"/>
    <property type="match status" value="1"/>
</dbReference>